<dbReference type="AlphaFoldDB" id="A0ABD3MAL5"/>
<keyword evidence="3" id="KW-1185">Reference proteome</keyword>
<dbReference type="EMBL" id="JALLBG020000178">
    <property type="protein sequence ID" value="KAL3760647.1"/>
    <property type="molecule type" value="Genomic_DNA"/>
</dbReference>
<evidence type="ECO:0000259" key="1">
    <source>
        <dbReference type="PROSITE" id="PS50011"/>
    </source>
</evidence>
<dbReference type="SUPFAM" id="SSF56112">
    <property type="entry name" value="Protein kinase-like (PK-like)"/>
    <property type="match status" value="1"/>
</dbReference>
<dbReference type="InterPro" id="IPR011009">
    <property type="entry name" value="Kinase-like_dom_sf"/>
</dbReference>
<protein>
    <recommendedName>
        <fullName evidence="1">Protein kinase domain-containing protein</fullName>
    </recommendedName>
</protein>
<organism evidence="2 3">
    <name type="scientific">Discostella pseudostelligera</name>
    <dbReference type="NCBI Taxonomy" id="259834"/>
    <lineage>
        <taxon>Eukaryota</taxon>
        <taxon>Sar</taxon>
        <taxon>Stramenopiles</taxon>
        <taxon>Ochrophyta</taxon>
        <taxon>Bacillariophyta</taxon>
        <taxon>Coscinodiscophyceae</taxon>
        <taxon>Thalassiosirophycidae</taxon>
        <taxon>Stephanodiscales</taxon>
        <taxon>Stephanodiscaceae</taxon>
        <taxon>Discostella</taxon>
    </lineage>
</organism>
<comment type="caution">
    <text evidence="2">The sequence shown here is derived from an EMBL/GenBank/DDBJ whole genome shotgun (WGS) entry which is preliminary data.</text>
</comment>
<dbReference type="Gene3D" id="1.10.510.10">
    <property type="entry name" value="Transferase(Phosphotransferase) domain 1"/>
    <property type="match status" value="1"/>
</dbReference>
<dbReference type="PROSITE" id="PS00108">
    <property type="entry name" value="PROTEIN_KINASE_ST"/>
    <property type="match status" value="1"/>
</dbReference>
<dbReference type="InterPro" id="IPR008271">
    <property type="entry name" value="Ser/Thr_kinase_AS"/>
</dbReference>
<proteinExistence type="predicted"/>
<evidence type="ECO:0000313" key="3">
    <source>
        <dbReference type="Proteomes" id="UP001530293"/>
    </source>
</evidence>
<dbReference type="InterPro" id="IPR000719">
    <property type="entry name" value="Prot_kinase_dom"/>
</dbReference>
<sequence>MEPNETGRASDKHLKNLGCCCRKRMKRDEDLVIRLKVAVDLSAALKYLHSKNIIYRDLKPENLVCYLGCHRVCMSWCMFRIGPNVMKVRGDIKLDDLGLVKELHPNDKDIHGNYGVWGDKE</sequence>
<gene>
    <name evidence="2" type="ORF">ACHAWU_002469</name>
</gene>
<dbReference type="Pfam" id="PF00069">
    <property type="entry name" value="Pkinase"/>
    <property type="match status" value="1"/>
</dbReference>
<evidence type="ECO:0000313" key="2">
    <source>
        <dbReference type="EMBL" id="KAL3760647.1"/>
    </source>
</evidence>
<feature type="domain" description="Protein kinase" evidence="1">
    <location>
        <begin position="1"/>
        <end position="121"/>
    </location>
</feature>
<dbReference type="PROSITE" id="PS50011">
    <property type="entry name" value="PROTEIN_KINASE_DOM"/>
    <property type="match status" value="1"/>
</dbReference>
<reference evidence="2 3" key="1">
    <citation type="submission" date="2024-10" db="EMBL/GenBank/DDBJ databases">
        <title>Updated reference genomes for cyclostephanoid diatoms.</title>
        <authorList>
            <person name="Roberts W.R."/>
            <person name="Alverson A.J."/>
        </authorList>
    </citation>
    <scope>NUCLEOTIDE SEQUENCE [LARGE SCALE GENOMIC DNA]</scope>
    <source>
        <strain evidence="2 3">AJA232-27</strain>
    </source>
</reference>
<accession>A0ABD3MAL5</accession>
<dbReference type="Proteomes" id="UP001530293">
    <property type="component" value="Unassembled WGS sequence"/>
</dbReference>
<name>A0ABD3MAL5_9STRA</name>